<reference evidence="1" key="1">
    <citation type="submission" date="2018-10" db="EMBL/GenBank/DDBJ databases">
        <title>Hidden diversity of soil giant viruses.</title>
        <authorList>
            <person name="Schulz F."/>
            <person name="Alteio L."/>
            <person name="Goudeau D."/>
            <person name="Ryan E.M."/>
            <person name="Malmstrom R.R."/>
            <person name="Blanchard J."/>
            <person name="Woyke T."/>
        </authorList>
    </citation>
    <scope>NUCLEOTIDE SEQUENCE</scope>
    <source>
        <strain evidence="1">SAV1</strain>
    </source>
</reference>
<gene>
    <name evidence="1" type="ORF">Satyrvirus27_11</name>
</gene>
<proteinExistence type="predicted"/>
<protein>
    <submittedName>
        <fullName evidence="1">Uncharacterized protein</fullName>
    </submittedName>
</protein>
<sequence length="110" mass="12961">MVAQNDVITVDILNEIYKQYRKASSDLWLYCISTKSNIYSSSSSFHKKSEKKYYKFIASAKKCDKIIIEQFVKQHCNNYQDAVDMLSWMQREKVETSGIIDNIQFINKKN</sequence>
<organism evidence="1">
    <name type="scientific">Satyrvirus sp</name>
    <dbReference type="NCBI Taxonomy" id="2487771"/>
    <lineage>
        <taxon>Viruses</taxon>
        <taxon>Varidnaviria</taxon>
        <taxon>Bamfordvirae</taxon>
        <taxon>Nucleocytoviricota</taxon>
        <taxon>Megaviricetes</taxon>
        <taxon>Imitervirales</taxon>
        <taxon>Mimiviridae</taxon>
        <taxon>Megamimivirinae</taxon>
    </lineage>
</organism>
<dbReference type="EMBL" id="MK072463">
    <property type="protein sequence ID" value="AYV85634.1"/>
    <property type="molecule type" value="Genomic_DNA"/>
</dbReference>
<evidence type="ECO:0000313" key="1">
    <source>
        <dbReference type="EMBL" id="AYV85634.1"/>
    </source>
</evidence>
<accession>A0A3G5AGA8</accession>
<name>A0A3G5AGA8_9VIRU</name>